<dbReference type="GO" id="GO:0031177">
    <property type="term" value="F:phosphopantetheine binding"/>
    <property type="evidence" value="ECO:0007669"/>
    <property type="project" value="InterPro"/>
</dbReference>
<dbReference type="FunFam" id="1.10.1200.10:FF:000016">
    <property type="entry name" value="Non-ribosomal peptide synthase"/>
    <property type="match status" value="1"/>
</dbReference>
<dbReference type="GO" id="GO:0072330">
    <property type="term" value="P:monocarboxylic acid biosynthetic process"/>
    <property type="evidence" value="ECO:0007669"/>
    <property type="project" value="UniProtKB-ARBA"/>
</dbReference>
<dbReference type="NCBIfam" id="TIGR01733">
    <property type="entry name" value="AA-adenyl-dom"/>
    <property type="match status" value="5"/>
</dbReference>
<dbReference type="InterPro" id="IPR023213">
    <property type="entry name" value="CAT-like_dom_sf"/>
</dbReference>
<comment type="cofactor">
    <cofactor evidence="1">
        <name>pantetheine 4'-phosphate</name>
        <dbReference type="ChEBI" id="CHEBI:47942"/>
    </cofactor>
</comment>
<dbReference type="InterPro" id="IPR010060">
    <property type="entry name" value="NRPS_synth"/>
</dbReference>
<dbReference type="Gene3D" id="2.30.38.10">
    <property type="entry name" value="Luciferase, Domain 3"/>
    <property type="match status" value="5"/>
</dbReference>
<dbReference type="FunFam" id="3.40.50.12780:FF:000012">
    <property type="entry name" value="Non-ribosomal peptide synthetase"/>
    <property type="match status" value="4"/>
</dbReference>
<evidence type="ECO:0000256" key="1">
    <source>
        <dbReference type="ARBA" id="ARBA00001957"/>
    </source>
</evidence>
<dbReference type="InterPro" id="IPR009081">
    <property type="entry name" value="PP-bd_ACP"/>
</dbReference>
<evidence type="ECO:0000256" key="5">
    <source>
        <dbReference type="ARBA" id="ARBA00022737"/>
    </source>
</evidence>
<keyword evidence="4" id="KW-0597">Phosphoprotein</keyword>
<dbReference type="Proteomes" id="UP000253410">
    <property type="component" value="Unassembled WGS sequence"/>
</dbReference>
<feature type="domain" description="Carrier" evidence="6">
    <location>
        <begin position="4568"/>
        <end position="4642"/>
    </location>
</feature>
<dbReference type="FunFam" id="3.40.50.980:FF:000001">
    <property type="entry name" value="Non-ribosomal peptide synthetase"/>
    <property type="match status" value="5"/>
</dbReference>
<dbReference type="FunFam" id="2.30.38.10:FF:000001">
    <property type="entry name" value="Non-ribosomal peptide synthetase PvdI"/>
    <property type="match status" value="4"/>
</dbReference>
<dbReference type="InterPro" id="IPR020845">
    <property type="entry name" value="AMP-binding_CS"/>
</dbReference>
<dbReference type="InterPro" id="IPR036736">
    <property type="entry name" value="ACP-like_sf"/>
</dbReference>
<dbReference type="InterPro" id="IPR010071">
    <property type="entry name" value="AA_adenyl_dom"/>
</dbReference>
<dbReference type="Gene3D" id="1.10.1200.10">
    <property type="entry name" value="ACP-like"/>
    <property type="match status" value="5"/>
</dbReference>
<feature type="domain" description="Carrier" evidence="6">
    <location>
        <begin position="3529"/>
        <end position="3604"/>
    </location>
</feature>
<dbReference type="Gene3D" id="3.30.559.10">
    <property type="entry name" value="Chloramphenicol acetyltransferase-like domain"/>
    <property type="match status" value="7"/>
</dbReference>
<dbReference type="PROSITE" id="PS00455">
    <property type="entry name" value="AMP_BINDING"/>
    <property type="match status" value="4"/>
</dbReference>
<dbReference type="InterPro" id="IPR000873">
    <property type="entry name" value="AMP-dep_synth/lig_dom"/>
</dbReference>
<dbReference type="InterPro" id="IPR006162">
    <property type="entry name" value="Ppantetheine_attach_site"/>
</dbReference>
<dbReference type="CDD" id="cd19534">
    <property type="entry name" value="E_NRPS"/>
    <property type="match status" value="2"/>
</dbReference>
<accession>A0A365XYA6</accession>
<dbReference type="SUPFAM" id="SSF52777">
    <property type="entry name" value="CoA-dependent acyltransferases"/>
    <property type="match status" value="14"/>
</dbReference>
<dbReference type="GO" id="GO:0003824">
    <property type="term" value="F:catalytic activity"/>
    <property type="evidence" value="ECO:0007669"/>
    <property type="project" value="InterPro"/>
</dbReference>
<feature type="domain" description="Carrier" evidence="6">
    <location>
        <begin position="2480"/>
        <end position="2555"/>
    </location>
</feature>
<comment type="caution">
    <text evidence="7">The sequence shown here is derived from an EMBL/GenBank/DDBJ whole genome shotgun (WGS) entry which is preliminary data.</text>
</comment>
<dbReference type="CDD" id="cd19531">
    <property type="entry name" value="LCL_NRPS-like"/>
    <property type="match status" value="2"/>
</dbReference>
<dbReference type="InterPro" id="IPR001242">
    <property type="entry name" value="Condensation_dom"/>
</dbReference>
<dbReference type="NCBIfam" id="TIGR01720">
    <property type="entry name" value="NRPS-para261"/>
    <property type="match status" value="2"/>
</dbReference>
<dbReference type="InterPro" id="IPR020806">
    <property type="entry name" value="PKS_PP-bd"/>
</dbReference>
<dbReference type="Gene3D" id="3.30.559.30">
    <property type="entry name" value="Nonribosomal peptide synthetase, condensation domain"/>
    <property type="match status" value="7"/>
</dbReference>
<evidence type="ECO:0000256" key="3">
    <source>
        <dbReference type="ARBA" id="ARBA00022450"/>
    </source>
</evidence>
<dbReference type="NCBIfam" id="NF003417">
    <property type="entry name" value="PRK04813.1"/>
    <property type="match status" value="5"/>
</dbReference>
<dbReference type="NCBIfam" id="NF004282">
    <property type="entry name" value="PRK05691.1"/>
    <property type="match status" value="6"/>
</dbReference>
<evidence type="ECO:0000313" key="8">
    <source>
        <dbReference type="Proteomes" id="UP000253410"/>
    </source>
</evidence>
<proteinExistence type="inferred from homology"/>
<dbReference type="FunFam" id="3.30.300.30:FF:000010">
    <property type="entry name" value="Enterobactin synthetase component F"/>
    <property type="match status" value="4"/>
</dbReference>
<dbReference type="Pfam" id="PF00550">
    <property type="entry name" value="PP-binding"/>
    <property type="match status" value="5"/>
</dbReference>
<dbReference type="PROSITE" id="PS50075">
    <property type="entry name" value="CARRIER"/>
    <property type="match status" value="5"/>
</dbReference>
<protein>
    <recommendedName>
        <fullName evidence="6">Carrier domain-containing protein</fullName>
    </recommendedName>
</protein>
<dbReference type="Pfam" id="PF00668">
    <property type="entry name" value="Condensation"/>
    <property type="match status" value="7"/>
</dbReference>
<dbReference type="SUPFAM" id="SSF47336">
    <property type="entry name" value="ACP-like"/>
    <property type="match status" value="5"/>
</dbReference>
<reference evidence="7 8" key="1">
    <citation type="submission" date="2018-05" db="EMBL/GenBank/DDBJ databases">
        <title>Chitinophaga sp. K3CV102501T nov., isolated from isolated from a monsoon evergreen broad-leaved forest soil.</title>
        <authorList>
            <person name="Lv Y."/>
        </authorList>
    </citation>
    <scope>NUCLEOTIDE SEQUENCE [LARGE SCALE GENOMIC DNA]</scope>
    <source>
        <strain evidence="7 8">GDMCC 1.1325</strain>
    </source>
</reference>
<name>A0A365XYA6_9BACT</name>
<evidence type="ECO:0000313" key="7">
    <source>
        <dbReference type="EMBL" id="RBL91356.1"/>
    </source>
</evidence>
<dbReference type="FunFam" id="1.10.1200.10:FF:000005">
    <property type="entry name" value="Nonribosomal peptide synthetase 1"/>
    <property type="match status" value="3"/>
</dbReference>
<dbReference type="PANTHER" id="PTHR45527:SF1">
    <property type="entry name" value="FATTY ACID SYNTHASE"/>
    <property type="match status" value="1"/>
</dbReference>
<dbReference type="CDD" id="cd19543">
    <property type="entry name" value="DCL_NRPS"/>
    <property type="match status" value="2"/>
</dbReference>
<dbReference type="GO" id="GO:0044550">
    <property type="term" value="P:secondary metabolite biosynthetic process"/>
    <property type="evidence" value="ECO:0007669"/>
    <property type="project" value="UniProtKB-ARBA"/>
</dbReference>
<evidence type="ECO:0000259" key="6">
    <source>
        <dbReference type="PROSITE" id="PS50075"/>
    </source>
</evidence>
<dbReference type="GO" id="GO:0005829">
    <property type="term" value="C:cytosol"/>
    <property type="evidence" value="ECO:0007669"/>
    <property type="project" value="TreeGrafter"/>
</dbReference>
<comment type="similarity">
    <text evidence="2">Belongs to the ATP-dependent AMP-binding enzyme family.</text>
</comment>
<dbReference type="PROSITE" id="PS00012">
    <property type="entry name" value="PHOSPHOPANTETHEINE"/>
    <property type="match status" value="3"/>
</dbReference>
<feature type="domain" description="Carrier" evidence="6">
    <location>
        <begin position="966"/>
        <end position="1040"/>
    </location>
</feature>
<dbReference type="PANTHER" id="PTHR45527">
    <property type="entry name" value="NONRIBOSOMAL PEPTIDE SYNTHETASE"/>
    <property type="match status" value="1"/>
</dbReference>
<dbReference type="EMBL" id="QFFJ01000001">
    <property type="protein sequence ID" value="RBL91356.1"/>
    <property type="molecule type" value="Genomic_DNA"/>
</dbReference>
<dbReference type="Gene3D" id="3.40.50.980">
    <property type="match status" value="10"/>
</dbReference>
<sequence>MFQKAISLHPAQHDIFMDQLIYPDSSHYNTGGYLKITGSLDKEKFAAAVYSLPAVFDALRMRFGVTDDIPHMYFDDSYLSYPMEEVDASDIPDNSAVMEQWIKDRLNIPFRLGKDPLLYEYYLININEGEYWWYFKHHHLLIDGIGLAAVFQYVAKKYNALVKGEEVTFSFPSYRDEAIKAHAYYQSEDYAREGAYWKTRIGEKPDSVLKKRQGTAHQKEGGTYLLDIANEDRAWMDELEKRSGVSLQQLTIAALLIYFAKSTLQTSIIFGVPLHKRRTKQLRTIPGIFMGVIPFKGIYQPDITLIELLKQIASSQREDYRYQNYLVSDLKKMMQIGHINDYLIEVIVNYALLDFEIQMEGGVKATTSTLSNPDLSFPLELMWKDYGKQQPIQLRMDYQAQFFSAEEMPLIAQRLMHILHQFKDSLDAPVGQISILPDEEEHELLSAFNATAVAYPPDQTWLDLFVSQVSRTPEATAVVFKDIAISYQQLEERSNQLAHYLQSLGVKEETLVPICLERSVEMIIGILGILKAGAAYVPIDPDYPEDRIRFMLSDTGAGWLLSDRATASRLHATGNIQVITLDDDRSSIDDYPNTAPSTSLTPASLAYVIYTSGTTGQPKGVMNEHGGLLNRLLWTQDYFKLDSTDAVLQKTTFCFDVSVWELLWPLITGAKLVFALPEEHRNADYLKAVIAQQGITTIHFVPSMLHAFLENIKTGDCPGLRRVLCSGEALLPQQVQAFKQKKIRAGLYNLYGPTEAAIDVTCWPVPEDDVSPEMVPIGKPVANTSLYILDASGHIAPIGVPGELHIGGVQVARGYLNRPELTAQKFINDPFAHTAHARMYRTGDQARWLPDGNIEYLGRKDDQVKIRGYRIETGEIESVMMQCELVSQAVVVPRADNQGLIGYVVPRGDFDKNIILAYLQSRLPGYMVPAFLIPLDKLPLSTNGKVDKKALPAVDVHELLTEDYVAPRNEREQILADIWQELLLVSRVGIYDNFFELGGDSIITIQVVSRARRSGYELQPRDLFACQTIAALSAFLLKQENTRTVGEQGILTGNSGLLPVQQFYFETTNNTGTHFNQSLLLKVSKTASADKLSRVITQLVRHHDALRFGYQYQRGTWEQTYGSEEPALEILDLRGTDPAFLSASIAVEGEKFQRSTDIGNGILFKAVLVFTPDEEEENRLLLIVHHLAVDGVSWRILLEDAVLLLNADDAEMTSVLGHKGSSYRQWYHALDDYSKLPRLLNQQSYWEKITERFTPSIVENVYEGPVTMADTASLVIKLDAAQTQSLLQEAPKAYHTEINDILLSALALTLTAWNDNHSVVVGLEGHGREDITTGIDINRTVGWFTSMYPVLLEVKTRNNNASLIKEVKEQLRKITDKGIGYGVLKYINQVASLRGNTPWDILFNYLGQLDSLVARNAWLSAPMESLSLFASEEHRVHEKIAIDSYIQEGVLVVNWRYSTRHYSLAGIEKLASDYLSNLQMLIDHCASQRAVSFTPADYGLGAYIDHEALDKFLDAPYGGMSRRQQLTGLYRLTGLQEGILFHSLYNQQSDVYLEQLTCDLGAFNETILLQGLQHLVQQHTILRSVFYYDEFSVPVQCVLRDVQLPVTVLDYRHLNESEQQKAIAQYEEADRRLGFDFNQAPLTRFCLIRLEDDHYRLIWTFHHILLDGWSLPILLAELLQYYETAITGEKPAATVEDRFGDFIRYLDYQDKDQSLQYWSDYLRTMSEGCLLPFIGAVAGRTKGVGVYKEHLLQLDTLVSDRIALYARRHHITQNTLMQGVWSYLLYRYTGRKDIAFGITVAGRPEELQGVEQRVGMFINTLPLYTTVERENGIVAWLQQLQESQQESRKYQYTGLKDIQQRTGITGDLFDTSITFQNYPLNSVLALKDWQLKITNLAAHPHTNYPLTIIIHTGTTTRLLFSYNNDLLDTFYVQQIAAQFNHVLLQIVDDQVEHINNIELLTSTERELLLSANNQLTLTGTDQTILDNFAAVVARTPQATALVFEGKTLSYQELNQRSDRLAAYLHHHGVGANTLVPLFIERSADMIVGILGILKAGGAYVPIEQDYPQERISYILKDTAATLIVSSSTCRGLLPSTMAQVVSLDEELSVETILSLPRPSAEQLLYVIYTSGSTGAPKGVMVTHRNLTDYLSGLQAAVPITDCHSFALLTGIATDLGNTVLYGSLASGGKLHLFSKAFINDSEKLHTYFESHRIDCIKVVPSYWKAVSAPDRLLLPEKLLIFGGEALETAVVDSIQATGKGCTIVNHYGPTETTIGKLLHVVNDHAVYGPHIPIGKPFSNTRVYVLSPAMELCPAGIPGELYIGGDGVAAGYLHNETLTAERFIDDPFLEGGRLYRTGDIVKYAPDGNILFIGRGDDQVKIRGYRVELGEIERTLNAYESVEQGVVVVRGEAKTLVGYVTAARAFDKSDLLSYLKAQLPDYMVPAQLVVMEQFPLLNNGKIDRRALPDPETAGVATSTYAAPVTELETALAAIWSLLLEVPQVGLHDDFFALGGHSLLAIRLISAMRKQLSVEVTIADVFDYPTISQLSAQLDQRAGNVLMPAVTRQERPGRIPLSYSQERLWFIDQLEGSTNYHVAAAFKLEGTLDRIALSMALQTIVDRHEVLRTVITEEEGTAYQHVLDAGLWQLQITEGLANLNQDLLEEHIRSFIETPFDLSTDHKLRAQLIVLGETTHVLVITLHHIASDGWSSAILIKELVELYSAFLNKRPAQLEELSIQYADYAIWQRKHLSGTLLDKKLGYWKNKLTETHVLQLPYDYPRTPFTGKRGAYKYFQLDSDLSAQLKAFSQQQGVTMYMTLLTVLKVLLYRYTGEEDISVGSPTAGRTQQEVEGLIGFFINTLVLRSDLKDNPSFVTLLQQVKQTTLDAYAHQEAPFEKVVEAVVTTRDLTRHPLFQVMFVWQNMPDLPALRFGDVQLSEVPVSRTTSQLDLTLSLQESQDGLLGTIQYFADLFSEETVVQLIGQYEALLRAVIQAPEERIGTLKLLDKEDGLDLMKTFNDNVEAYPEDKTIDTLFAEQAVLHPLVTAVVAGGQTLSYNELEQRSNQLAHYLQHIGVNNGTYVGICIERSLEMIVGILGILKAGAAYVPIDPDYPSERISHILTDTDVQVILSSHASKGAVENNTGIIILLDGDRNKIDTFPVTALSRQVQSSAAAYVIYTSGSTGKPKGVIARHRGVVNLIHCQSKAYQITPEERILMTSDYSFDASVEQLFFALLNGVTVVLADKEVLADMTLLEQLLHEQRISHLEVTPGLLSNITAGKYSALKRIVSGGEACRSELAERWSSYVDFYNIYGPTETTISALIYQYTGSRSYPTGTLPIGKPLANVRVYILDNEGHPVPVGVKGELYIGGAGVTAGYLNNPELTAARFIRDPFTDEPGATMYRSGDTAKWLPDGNILYLGRADEQVKVRGYRIELGEIERVLQQSGLVKQVVVHTKQDGSGTRQLVGYVVPSAAGFDKGPVMNYLKQHLPDYMVPALWVALETLPLTANGKVDRKKLPEPEISASMDTYTAPRNEMEHTLAAIWQEQLQIQRIGVHDNFFELGGHSLLAIRLITVIRKQLQTALSVKDLFSYPSVAALAAFIAQEEYNTPLPVLSAQPRPARVPLSYSQERLWFIDHLEGSVHYHIPMVLKLKGNVSRSAMERALQTIINRHEVLRTVIVEEDGVAYQSVLPANSWAMDTISAPVDVTSFLEHPFVLSADHMLRAGWLQVAAGEYVMALVLHHIAADGWSMPVIMEELSVLYTAYAEEREVLLPDLELQYADYALWQRSYVSGVVLERQQTYWKERLSGITPLELPLDYQRPAMQDQSGGKVHYSVDAKVADAMRRYSQQQGVTLFTTMLSVLKVLLYRYTGQDDICIGSAVAGRGLHEFDKLIGCFVNTLALRSRVDGSLSFTTLLQQVKTMLLSAYEHQDLPFEKVVELVVEERDLSRSPLFDVMFQLQNIGELEPVRLKDITVSAEFIEHRITKFDLTFGVIETAEGFILEIEYSKALFREATILQMAAHYAQLLKSVAATPDRQISILPILTQPDEQLLSKWMSGPVVNYGANKHFVQLFEEQVLKSPEVIAVVHENNVLTYRELDERANQLSHYLRDRGVTTDSLVAICLNKGVDMLVSILGIWKAGGAYIPIDPNYPDERIHYILEDAAAGVMICNKPVDIAGKTLVINPDNPDILENQPVIAPVNITAPGDLSYVIYTSGSTGKPKGVLVEHRGMLNHLFAKIDDLEMDAGTVLAFTASYTFDISVWQMFAALLCGGRTVIYSDDLVLQPSGLIKQVEEDAVTILELVPSYLSAVLQEETGVTLTRLQYLLVTGEAVRRSLLEQWFSHKDYGKIPVVNAYGPTEASDDITHHFMYQTPGDNNVPLGKPVRNLRIYILNDQGQLCPAGITGEICVSGIGVSRGYLNRPDLTAARFVADPFRAGERMYKTGDAGKWLPDGTIAYLGRTDEQVKIRGYRIELGEIESVLQSFDQVSQCAVIAKADKQGNKQLIGYVVAKEFDREAAITYLQQQLPEYMVPLLIVLDALPLTANGKIDRKALPDPSAEILSTDEYVAPRNETEQLLADIWKGLLGVTRVGIHDNFFRLGGDSIITIQMVSRAKRAGYELQVKEVFLYPTVARLSTVMAARKGATAASAGEQGILEGTAGLLPIQQHFFEEALENAAGMHHYNQRVLLALDKDIDEVILSAVLQRLQEQHDALRFAYHQKEGEWIQQYSTHYSRLATEDLRQVPAEAVSLSITACCEQYQQSLDIASGDVVRMVFIQTPQTESHNRLLLVIHHLAVDSVSWRILLEDTGRLLQAALDGKSVDLGAKSASYRGWYNELQDYSKGARLLSQARYWEKVVQAAYHLPVDNSYDGIVRMKDINSHTMRLETELTRQLLQDASKAYQTEINDLLLAALARTLSDWSGSEEVVIGLEGHGREDLGTAINTDRTVGWFTSLYPVLLHAGSRNESGLIKSVKEQLRELPDKGIGYGVLKYIHKTAALQHIQPWDIVFNYLGQIDTVSDNDSKFFLAKELGGENISKEHMVRERLMVNGQVQHGLLTLVWSYSSKHYEADTIEKIAALYYQHLVSLIIHCAGQAKQATIPTPSDYGLTGQVKYQQLDKFLAAKAAASVLQLSTVYPLSGLQEGMLFHGLYDDGSKAYIEQFTCDIEGGNVGWLEQSWNYLLKRHSILRTAFDYQSLGIPVQCVYEKAKIPFEILDYREMDTDRQETAIAEYLDKDRALGFDFTSVPLMRITLFRTGAHRYRMLWSFHHILLDGWSLPVVLEELLESYEALSEGRPQPAFTEDRYEDYIRYIGNKDKWKEEAYWREYMKEVETGSLLPFIAAGETERTRGGGTYEDIKLRLDASLHKDLENYAQHHGLTVNTVMQGVWAFILHVYTGNKDVTFGVTVSGRPGDLPDVEQRVGIYINTLPLHQQIDADKDITQWLKDIQLSQIASRDYEHTALGKIQTWTGVSGDLFDSLLIFENYPVSEVIAGKQWKLKLSNLGLKEQTNYPLNITISSSRETNVTFSYNKDLLEEVYVTQLSGHFREVLQQLVGTEKVRLGDIDLLTGTERSLLLNTFSGPVVHYPEQLTVMDVFEEYVLKSPDAVAVLYNNNTLSYRELNKQANQLAHYLRSVGVTKDNIVAICMNKGFDMIVSVLGIWKAGGAYVPIDPGYPEERISFMLEDTGAKVMICNKDISSTGNALVVRLDNPEVLRDQPVTSPVKITAPGDLAYAIYTSGSTGKPKGTMVEHAGLLNHSLAMISELKMDSTAALAFTATYTFDISVWQMTTALLCGGRTVIYGEELVLQPSALIKQAEVDRISILELVPSYLSAVLDAETGVTLKCLQYLLVTGEAVNRPLLEQWFSHKDFGKIPVVNAYGPTEASDDITLHFMYSAPEGNLIPVGKPVQNLHIYVIDQDGRLCPWGVTGEICVSGIGVGRGYLNRPDLTAAKFVADPFREGNRMYRTGDLGKWLPDGTVVYLGRTDEQVKIRGYRIELGEIENILQSSEEVNQCTVIAKADKQGNKRLIAYVVPTATFSRETIGHYLKEKLPAHMIPSLIVEMKQLPLTAHGKVDKKALPDPDVNEWMADQYVAPRNETEQTLANICAQLLQIERVGIHDNLFELGMNSLLIMRLDAAVQDEFRMKIAVRTFFELSTVELLAGYILLNQSKPMSTVEKGKTIVL</sequence>
<dbReference type="Gene3D" id="3.30.300.30">
    <property type="match status" value="5"/>
</dbReference>
<dbReference type="FunFam" id="3.40.50.980:FF:000002">
    <property type="entry name" value="Enterobactin synthetase component F"/>
    <property type="match status" value="1"/>
</dbReference>
<dbReference type="Pfam" id="PF00501">
    <property type="entry name" value="AMP-binding"/>
    <property type="match status" value="5"/>
</dbReference>
<dbReference type="Pfam" id="PF13193">
    <property type="entry name" value="AMP-binding_C"/>
    <property type="match status" value="4"/>
</dbReference>
<dbReference type="GO" id="GO:0043041">
    <property type="term" value="P:amino acid activation for nonribosomal peptide biosynthetic process"/>
    <property type="evidence" value="ECO:0007669"/>
    <property type="project" value="TreeGrafter"/>
</dbReference>
<dbReference type="SUPFAM" id="SSF56801">
    <property type="entry name" value="Acetyl-CoA synthetase-like"/>
    <property type="match status" value="5"/>
</dbReference>
<dbReference type="SMART" id="SM01294">
    <property type="entry name" value="PKS_PP_betabranch"/>
    <property type="match status" value="1"/>
</dbReference>
<organism evidence="7 8">
    <name type="scientific">Chitinophaga flava</name>
    <dbReference type="NCBI Taxonomy" id="2259036"/>
    <lineage>
        <taxon>Bacteria</taxon>
        <taxon>Pseudomonadati</taxon>
        <taxon>Bacteroidota</taxon>
        <taxon>Chitinophagia</taxon>
        <taxon>Chitinophagales</taxon>
        <taxon>Chitinophagaceae</taxon>
        <taxon>Chitinophaga</taxon>
    </lineage>
</organism>
<dbReference type="RefSeq" id="WP_113613952.1">
    <property type="nucleotide sequence ID" value="NZ_QFFJ01000001.1"/>
</dbReference>
<feature type="domain" description="Carrier" evidence="6">
    <location>
        <begin position="6094"/>
        <end position="6169"/>
    </location>
</feature>
<evidence type="ECO:0000256" key="2">
    <source>
        <dbReference type="ARBA" id="ARBA00006432"/>
    </source>
</evidence>
<dbReference type="InterPro" id="IPR045851">
    <property type="entry name" value="AMP-bd_C_sf"/>
</dbReference>
<dbReference type="OrthoDB" id="4317020at2"/>
<dbReference type="CDD" id="cd05930">
    <property type="entry name" value="A_NRPS"/>
    <property type="match status" value="5"/>
</dbReference>
<dbReference type="InterPro" id="IPR025110">
    <property type="entry name" value="AMP-bd_C"/>
</dbReference>
<keyword evidence="3" id="KW-0596">Phosphopantetheine</keyword>
<gene>
    <name evidence="7" type="ORF">DF182_01665</name>
</gene>
<dbReference type="SMART" id="SM00823">
    <property type="entry name" value="PKS_PP"/>
    <property type="match status" value="5"/>
</dbReference>
<keyword evidence="8" id="KW-1185">Reference proteome</keyword>
<keyword evidence="5" id="KW-0677">Repeat</keyword>
<evidence type="ECO:0000256" key="4">
    <source>
        <dbReference type="ARBA" id="ARBA00022553"/>
    </source>
</evidence>